<protein>
    <recommendedName>
        <fullName evidence="3">LINE-1 type transposase domain-containing 1</fullName>
    </recommendedName>
</protein>
<evidence type="ECO:0000313" key="2">
    <source>
        <dbReference type="Proteomes" id="UP001066276"/>
    </source>
</evidence>
<dbReference type="Proteomes" id="UP001066276">
    <property type="component" value="Chromosome 7"/>
</dbReference>
<proteinExistence type="predicted"/>
<gene>
    <name evidence="1" type="ORF">NDU88_002415</name>
</gene>
<dbReference type="PANTHER" id="PTHR11505">
    <property type="entry name" value="L1 TRANSPOSABLE ELEMENT-RELATED"/>
    <property type="match status" value="1"/>
</dbReference>
<keyword evidence="2" id="KW-1185">Reference proteome</keyword>
<dbReference type="Gene3D" id="3.30.70.1820">
    <property type="entry name" value="L1 transposable element, RRM domain"/>
    <property type="match status" value="1"/>
</dbReference>
<sequence length="302" mass="33872">MPSGKSSGKHSRQLPFSQAITQPKVIATQQILSSPTTVPAHPRVIDATDRILQAITAVGKRLEAMDLKITDLSAASASIRTNIAFFSEKLADLDQRLTTVEEHVGMLPEHDAELRTLRVKLTDLEDRSRRDNVRFFGLPERKEGTDVKAFLKSLLPELTGLTFSPPLEFQRVHRIGPPHSISSGRPRPVIACFLHREQARQVLLTARTQGPFLLEGHEVRVAADFSRNTNEKRKAFMALQPQLCKLDIKFGLFEPARCAHYRPGNLSVLILWIQQFQATSGSTFSRLKEDSPRPMTEPDLRA</sequence>
<evidence type="ECO:0008006" key="3">
    <source>
        <dbReference type="Google" id="ProtNLM"/>
    </source>
</evidence>
<name>A0AAV7PBK5_PLEWA</name>
<reference evidence="1" key="1">
    <citation type="journal article" date="2022" name="bioRxiv">
        <title>Sequencing and chromosome-scale assembly of the giantPleurodeles waltlgenome.</title>
        <authorList>
            <person name="Brown T."/>
            <person name="Elewa A."/>
            <person name="Iarovenko S."/>
            <person name="Subramanian E."/>
            <person name="Araus A.J."/>
            <person name="Petzold A."/>
            <person name="Susuki M."/>
            <person name="Suzuki K.-i.T."/>
            <person name="Hayashi T."/>
            <person name="Toyoda A."/>
            <person name="Oliveira C."/>
            <person name="Osipova E."/>
            <person name="Leigh N.D."/>
            <person name="Simon A."/>
            <person name="Yun M.H."/>
        </authorList>
    </citation>
    <scope>NUCLEOTIDE SEQUENCE</scope>
    <source>
        <strain evidence="1">20211129_DDA</strain>
        <tissue evidence="1">Liver</tissue>
    </source>
</reference>
<accession>A0AAV7PBK5</accession>
<dbReference type="EMBL" id="JANPWB010000011">
    <property type="protein sequence ID" value="KAJ1123948.1"/>
    <property type="molecule type" value="Genomic_DNA"/>
</dbReference>
<dbReference type="InterPro" id="IPR004244">
    <property type="entry name" value="Transposase_22"/>
</dbReference>
<evidence type="ECO:0000313" key="1">
    <source>
        <dbReference type="EMBL" id="KAJ1123948.1"/>
    </source>
</evidence>
<comment type="caution">
    <text evidence="1">The sequence shown here is derived from an EMBL/GenBank/DDBJ whole genome shotgun (WGS) entry which is preliminary data.</text>
</comment>
<dbReference type="AlphaFoldDB" id="A0AAV7PBK5"/>
<organism evidence="1 2">
    <name type="scientific">Pleurodeles waltl</name>
    <name type="common">Iberian ribbed newt</name>
    <dbReference type="NCBI Taxonomy" id="8319"/>
    <lineage>
        <taxon>Eukaryota</taxon>
        <taxon>Metazoa</taxon>
        <taxon>Chordata</taxon>
        <taxon>Craniata</taxon>
        <taxon>Vertebrata</taxon>
        <taxon>Euteleostomi</taxon>
        <taxon>Amphibia</taxon>
        <taxon>Batrachia</taxon>
        <taxon>Caudata</taxon>
        <taxon>Salamandroidea</taxon>
        <taxon>Salamandridae</taxon>
        <taxon>Pleurodelinae</taxon>
        <taxon>Pleurodeles</taxon>
    </lineage>
</organism>